<dbReference type="Proteomes" id="UP000623467">
    <property type="component" value="Unassembled WGS sequence"/>
</dbReference>
<organism evidence="1 2">
    <name type="scientific">Mycena sanguinolenta</name>
    <dbReference type="NCBI Taxonomy" id="230812"/>
    <lineage>
        <taxon>Eukaryota</taxon>
        <taxon>Fungi</taxon>
        <taxon>Dikarya</taxon>
        <taxon>Basidiomycota</taxon>
        <taxon>Agaricomycotina</taxon>
        <taxon>Agaricomycetes</taxon>
        <taxon>Agaricomycetidae</taxon>
        <taxon>Agaricales</taxon>
        <taxon>Marasmiineae</taxon>
        <taxon>Mycenaceae</taxon>
        <taxon>Mycena</taxon>
    </lineage>
</organism>
<dbReference type="AlphaFoldDB" id="A0A8H6YWQ8"/>
<accession>A0A8H6YWQ8</accession>
<proteinExistence type="predicted"/>
<dbReference type="OrthoDB" id="2684108at2759"/>
<gene>
    <name evidence="1" type="ORF">MSAN_00848300</name>
</gene>
<name>A0A8H6YWQ8_9AGAR</name>
<protein>
    <submittedName>
        <fullName evidence="1">Uncharacterized protein</fullName>
    </submittedName>
</protein>
<evidence type="ECO:0000313" key="1">
    <source>
        <dbReference type="EMBL" id="KAF7367838.1"/>
    </source>
</evidence>
<comment type="caution">
    <text evidence="1">The sequence shown here is derived from an EMBL/GenBank/DDBJ whole genome shotgun (WGS) entry which is preliminary data.</text>
</comment>
<dbReference type="EMBL" id="JACAZH010000005">
    <property type="protein sequence ID" value="KAF7367838.1"/>
    <property type="molecule type" value="Genomic_DNA"/>
</dbReference>
<evidence type="ECO:0000313" key="2">
    <source>
        <dbReference type="Proteomes" id="UP000623467"/>
    </source>
</evidence>
<reference evidence="1" key="1">
    <citation type="submission" date="2020-05" db="EMBL/GenBank/DDBJ databases">
        <title>Mycena genomes resolve the evolution of fungal bioluminescence.</title>
        <authorList>
            <person name="Tsai I.J."/>
        </authorList>
    </citation>
    <scope>NUCLEOTIDE SEQUENCE</scope>
    <source>
        <strain evidence="1">160909Yilan</strain>
    </source>
</reference>
<sequence length="374" mass="41761">MTKKKAKKNTTEAGKYNDSVITIYLFLDLMASARQYVQYEGVLAYIDSLEPTTSGTANLVAEVNNLNPALTNLETIVGFAISNTKPDSPAKMTWCRLRDRVAAAKKLQKASCGIPSHHEKRKLIHDLKFKPRPRSIVDFIANQPQPGEPSSVERPRIIYREQEEDGYYDVEEDESVLFLRHRDNHVELAVLRGIAQGTPYSDALYDFLERVIQAACDERRDVRPTHPGEMVQVGWNAGPRHARVFGLAKSFVKILDHLTAVAHDEDAIAAMTLLWSIAKSLLPIEMINLITDAVGEIGLPKIATRNVPEGTGYRVSLAGKTYEFPLYDRAPCEGIFTQDYSSYVIQLVYPTSCKIIPGLPILTLHMLPILSPGQ</sequence>
<keyword evidence="2" id="KW-1185">Reference proteome</keyword>